<dbReference type="SUPFAM" id="SSF51735">
    <property type="entry name" value="NAD(P)-binding Rossmann-fold domains"/>
    <property type="match status" value="1"/>
</dbReference>
<feature type="domain" description="NAD(P)-binding" evidence="1">
    <location>
        <begin position="7"/>
        <end position="198"/>
    </location>
</feature>
<proteinExistence type="predicted"/>
<reference evidence="2 3" key="1">
    <citation type="submission" date="2019-10" db="EMBL/GenBank/DDBJ databases">
        <title>Rubrobacter sp nov SCSIO 52915 isolated from a deep-sea sediment in the South China Sea.</title>
        <authorList>
            <person name="Chen R.W."/>
        </authorList>
    </citation>
    <scope>NUCLEOTIDE SEQUENCE [LARGE SCALE GENOMIC DNA]</scope>
    <source>
        <strain evidence="2 3">SCSIO 52915</strain>
    </source>
</reference>
<evidence type="ECO:0000259" key="1">
    <source>
        <dbReference type="Pfam" id="PF13460"/>
    </source>
</evidence>
<dbReference type="InterPro" id="IPR051606">
    <property type="entry name" value="Polyketide_Oxido-like"/>
</dbReference>
<dbReference type="Proteomes" id="UP000502706">
    <property type="component" value="Chromosome"/>
</dbReference>
<sequence>MKLGVLGASGRTGIQIVRQALDDGHQVTVLVRSPAKLGEFEDRVRVIQGDATDAAAVGRLVDGQDAILNALGHIKGGAPDLAAVNARHLVAAMRERGVRRVVVQSGAGIRVAQDHPGFSGRAIAWALERLIAAQVAGGRAQMAVLQDASDLEWVIVRATTLTDGPLTGTYRLGYPARGPGAKISRADVAHAMLGQLTRDEWLGQAPAIQY</sequence>
<evidence type="ECO:0000313" key="2">
    <source>
        <dbReference type="EMBL" id="QIN78534.1"/>
    </source>
</evidence>
<dbReference type="Gene3D" id="3.40.50.720">
    <property type="entry name" value="NAD(P)-binding Rossmann-like Domain"/>
    <property type="match status" value="1"/>
</dbReference>
<dbReference type="AlphaFoldDB" id="A0A6G8PWE5"/>
<dbReference type="RefSeq" id="WP_166396214.1">
    <property type="nucleotide sequence ID" value="NZ_CP045121.1"/>
</dbReference>
<dbReference type="GO" id="GO:0016646">
    <property type="term" value="F:oxidoreductase activity, acting on the CH-NH group of donors, NAD or NADP as acceptor"/>
    <property type="evidence" value="ECO:0007669"/>
    <property type="project" value="TreeGrafter"/>
</dbReference>
<organism evidence="2 3">
    <name type="scientific">Rubrobacter marinus</name>
    <dbReference type="NCBI Taxonomy" id="2653852"/>
    <lineage>
        <taxon>Bacteria</taxon>
        <taxon>Bacillati</taxon>
        <taxon>Actinomycetota</taxon>
        <taxon>Rubrobacteria</taxon>
        <taxon>Rubrobacterales</taxon>
        <taxon>Rubrobacteraceae</taxon>
        <taxon>Rubrobacter</taxon>
    </lineage>
</organism>
<dbReference type="InterPro" id="IPR016040">
    <property type="entry name" value="NAD(P)-bd_dom"/>
</dbReference>
<keyword evidence="3" id="KW-1185">Reference proteome</keyword>
<gene>
    <name evidence="2" type="ORF">GBA65_08370</name>
</gene>
<evidence type="ECO:0000313" key="3">
    <source>
        <dbReference type="Proteomes" id="UP000502706"/>
    </source>
</evidence>
<dbReference type="PANTHER" id="PTHR43355">
    <property type="entry name" value="FLAVIN REDUCTASE (NADPH)"/>
    <property type="match status" value="1"/>
</dbReference>
<dbReference type="EMBL" id="CP045121">
    <property type="protein sequence ID" value="QIN78534.1"/>
    <property type="molecule type" value="Genomic_DNA"/>
</dbReference>
<dbReference type="Pfam" id="PF13460">
    <property type="entry name" value="NAD_binding_10"/>
    <property type="match status" value="1"/>
</dbReference>
<dbReference type="PANTHER" id="PTHR43355:SF2">
    <property type="entry name" value="FLAVIN REDUCTASE (NADPH)"/>
    <property type="match status" value="1"/>
</dbReference>
<protein>
    <submittedName>
        <fullName evidence="2">NAD(P)H-binding protein</fullName>
    </submittedName>
</protein>
<name>A0A6G8PWE5_9ACTN</name>
<dbReference type="InterPro" id="IPR036291">
    <property type="entry name" value="NAD(P)-bd_dom_sf"/>
</dbReference>
<accession>A0A6G8PWE5</accession>
<dbReference type="KEGG" id="rmar:GBA65_08370"/>